<organism evidence="14">
    <name type="scientific">Thelazia callipaeda</name>
    <name type="common">Oriental eyeworm</name>
    <name type="synonym">Parasitic nematode</name>
    <dbReference type="NCBI Taxonomy" id="103827"/>
    <lineage>
        <taxon>Eukaryota</taxon>
        <taxon>Metazoa</taxon>
        <taxon>Ecdysozoa</taxon>
        <taxon>Nematoda</taxon>
        <taxon>Chromadorea</taxon>
        <taxon>Rhabditida</taxon>
        <taxon>Spirurina</taxon>
        <taxon>Spiruromorpha</taxon>
        <taxon>Thelazioidea</taxon>
        <taxon>Thelaziidae</taxon>
        <taxon>Thelazia</taxon>
    </lineage>
</organism>
<evidence type="ECO:0000259" key="11">
    <source>
        <dbReference type="PROSITE" id="PS51292"/>
    </source>
</evidence>
<evidence type="ECO:0000313" key="14">
    <source>
        <dbReference type="WBParaSite" id="TCLT_0000033701-mRNA-1"/>
    </source>
</evidence>
<dbReference type="CDD" id="cd16495">
    <property type="entry name" value="RING_CH-C4HC3_MARCH"/>
    <property type="match status" value="1"/>
</dbReference>
<dbReference type="SUPFAM" id="SSF57850">
    <property type="entry name" value="RING/U-box"/>
    <property type="match status" value="2"/>
</dbReference>
<dbReference type="STRING" id="103827.A0A0N5CJW6"/>
<evidence type="ECO:0000256" key="6">
    <source>
        <dbReference type="ARBA" id="ARBA00022786"/>
    </source>
</evidence>
<gene>
    <name evidence="12" type="ORF">TCLT_LOCUS338</name>
</gene>
<evidence type="ECO:0000256" key="5">
    <source>
        <dbReference type="ARBA" id="ARBA00022771"/>
    </source>
</evidence>
<feature type="domain" description="RING-CH-type" evidence="11">
    <location>
        <begin position="168"/>
        <end position="232"/>
    </location>
</feature>
<feature type="region of interest" description="Disordered" evidence="10">
    <location>
        <begin position="1"/>
        <end position="21"/>
    </location>
</feature>
<protein>
    <submittedName>
        <fullName evidence="14">RING-CH-type domain-containing protein</fullName>
    </submittedName>
</protein>
<proteinExistence type="predicted"/>
<dbReference type="OrthoDB" id="264354at2759"/>
<dbReference type="Gene3D" id="3.30.40.10">
    <property type="entry name" value="Zinc/RING finger domain, C3HC4 (zinc finger)"/>
    <property type="match status" value="2"/>
</dbReference>
<evidence type="ECO:0000256" key="8">
    <source>
        <dbReference type="ARBA" id="ARBA00022989"/>
    </source>
</evidence>
<evidence type="ECO:0000256" key="1">
    <source>
        <dbReference type="ARBA" id="ARBA00004141"/>
    </source>
</evidence>
<evidence type="ECO:0000256" key="10">
    <source>
        <dbReference type="SAM" id="MobiDB-lite"/>
    </source>
</evidence>
<dbReference type="SMART" id="SM00744">
    <property type="entry name" value="RINGv"/>
    <property type="match status" value="2"/>
</dbReference>
<dbReference type="PANTHER" id="PTHR46065">
    <property type="entry name" value="E3 UBIQUITIN-PROTEIN LIGASE MARCH 2/3 FAMILY MEMBER"/>
    <property type="match status" value="1"/>
</dbReference>
<name>A0A0N5CJW6_THECL</name>
<keyword evidence="3" id="KW-0812">Transmembrane</keyword>
<sequence length="314" mass="37179">MDEDQLLSIPSSSSKKNRSDSEDYLSEADNLSGIFSLSHHSMSPLSSDNNTTDRSKICRYCLSDNDFGDWLSPCKCVGTMKWVHMSCFKQWLFQAPGMKKYDCEICHYVYRRRWSLKPYSQWHWPHLHLRISDILQIYIDIVLTYRLCRYLPCCFNSGFAFFLYGSYALWWKLFVCKFCYAEGTGMKGWLRPCKCSGSMLWVHKKCFNLWMRKASTENRLQCQICKFKYRRVLFIKSWKDWSIPDLHLSVFQMVELMVDVYFVYRIKCGYTCYSTSILGKIFQTSYILHRFGFYTRTLSAIASTFFGVVIINAF</sequence>
<keyword evidence="7" id="KW-0862">Zinc</keyword>
<reference evidence="12 13" key="2">
    <citation type="submission" date="2018-11" db="EMBL/GenBank/DDBJ databases">
        <authorList>
            <consortium name="Pathogen Informatics"/>
        </authorList>
    </citation>
    <scope>NUCLEOTIDE SEQUENCE [LARGE SCALE GENOMIC DNA]</scope>
</reference>
<evidence type="ECO:0000256" key="7">
    <source>
        <dbReference type="ARBA" id="ARBA00022833"/>
    </source>
</evidence>
<dbReference type="GO" id="GO:0016020">
    <property type="term" value="C:membrane"/>
    <property type="evidence" value="ECO:0007669"/>
    <property type="project" value="UniProtKB-SubCell"/>
</dbReference>
<dbReference type="PANTHER" id="PTHR46065:SF3">
    <property type="entry name" value="FI20425P1"/>
    <property type="match status" value="1"/>
</dbReference>
<evidence type="ECO:0000313" key="12">
    <source>
        <dbReference type="EMBL" id="VDM95269.1"/>
    </source>
</evidence>
<dbReference type="EMBL" id="UYYF01000022">
    <property type="protein sequence ID" value="VDM95269.1"/>
    <property type="molecule type" value="Genomic_DNA"/>
</dbReference>
<evidence type="ECO:0000256" key="9">
    <source>
        <dbReference type="ARBA" id="ARBA00023136"/>
    </source>
</evidence>
<dbReference type="AlphaFoldDB" id="A0A0N5CJW6"/>
<keyword evidence="8" id="KW-1133">Transmembrane helix</keyword>
<evidence type="ECO:0000256" key="2">
    <source>
        <dbReference type="ARBA" id="ARBA00022679"/>
    </source>
</evidence>
<keyword evidence="4" id="KW-0479">Metal-binding</keyword>
<dbReference type="WBParaSite" id="TCLT_0000033701-mRNA-1">
    <property type="protein sequence ID" value="TCLT_0000033701-mRNA-1"/>
    <property type="gene ID" value="TCLT_0000033701"/>
</dbReference>
<dbReference type="GO" id="GO:0016740">
    <property type="term" value="F:transferase activity"/>
    <property type="evidence" value="ECO:0007669"/>
    <property type="project" value="UniProtKB-KW"/>
</dbReference>
<dbReference type="Pfam" id="PF12906">
    <property type="entry name" value="RINGv"/>
    <property type="match status" value="2"/>
</dbReference>
<dbReference type="OMA" id="ICRICHQ"/>
<evidence type="ECO:0000313" key="13">
    <source>
        <dbReference type="Proteomes" id="UP000276776"/>
    </source>
</evidence>
<keyword evidence="2" id="KW-0808">Transferase</keyword>
<accession>A0A0N5CJW6</accession>
<dbReference type="GO" id="GO:0008270">
    <property type="term" value="F:zinc ion binding"/>
    <property type="evidence" value="ECO:0007669"/>
    <property type="project" value="UniProtKB-KW"/>
</dbReference>
<keyword evidence="6" id="KW-0833">Ubl conjugation pathway</keyword>
<keyword evidence="9" id="KW-0472">Membrane</keyword>
<reference evidence="14" key="1">
    <citation type="submission" date="2017-02" db="UniProtKB">
        <authorList>
            <consortium name="WormBaseParasite"/>
        </authorList>
    </citation>
    <scope>IDENTIFICATION</scope>
</reference>
<evidence type="ECO:0000256" key="4">
    <source>
        <dbReference type="ARBA" id="ARBA00022723"/>
    </source>
</evidence>
<feature type="domain" description="RING-CH-type" evidence="11">
    <location>
        <begin position="50"/>
        <end position="113"/>
    </location>
</feature>
<dbReference type="InterPro" id="IPR013083">
    <property type="entry name" value="Znf_RING/FYVE/PHD"/>
</dbReference>
<keyword evidence="13" id="KW-1185">Reference proteome</keyword>
<dbReference type="Proteomes" id="UP000276776">
    <property type="component" value="Unassembled WGS sequence"/>
</dbReference>
<comment type="subcellular location">
    <subcellularLocation>
        <location evidence="1">Membrane</location>
        <topology evidence="1">Multi-pass membrane protein</topology>
    </subcellularLocation>
</comment>
<keyword evidence="5" id="KW-0863">Zinc-finger</keyword>
<dbReference type="PROSITE" id="PS51292">
    <property type="entry name" value="ZF_RING_CH"/>
    <property type="match status" value="2"/>
</dbReference>
<dbReference type="InterPro" id="IPR011016">
    <property type="entry name" value="Znf_RING-CH"/>
</dbReference>
<evidence type="ECO:0000256" key="3">
    <source>
        <dbReference type="ARBA" id="ARBA00022692"/>
    </source>
</evidence>